<proteinExistence type="predicted"/>
<dbReference type="SUPFAM" id="SSF54427">
    <property type="entry name" value="NTF2-like"/>
    <property type="match status" value="1"/>
</dbReference>
<organism evidence="2 3">
    <name type="scientific">Rhodamnia argentea</name>
    <dbReference type="NCBI Taxonomy" id="178133"/>
    <lineage>
        <taxon>Eukaryota</taxon>
        <taxon>Viridiplantae</taxon>
        <taxon>Streptophyta</taxon>
        <taxon>Embryophyta</taxon>
        <taxon>Tracheophyta</taxon>
        <taxon>Spermatophyta</taxon>
        <taxon>Magnoliopsida</taxon>
        <taxon>eudicotyledons</taxon>
        <taxon>Gunneridae</taxon>
        <taxon>Pentapetalae</taxon>
        <taxon>rosids</taxon>
        <taxon>malvids</taxon>
        <taxon>Myrtales</taxon>
        <taxon>Myrtaceae</taxon>
        <taxon>Myrtoideae</taxon>
        <taxon>Myrteae</taxon>
        <taxon>Australasian group</taxon>
        <taxon>Rhodamnia</taxon>
    </lineage>
</organism>
<dbReference type="Gene3D" id="3.10.450.50">
    <property type="match status" value="1"/>
</dbReference>
<sequence>MEEQVELVGRAFVDHYYHLFDKDRASLSSLYQPTSMLTFEGQRVVGAHAIAEKLSQLPFDQCQHLISTVDSQPSSAAGIVVLVSGSLRLPGEEHLLRFSQVTSLSFPSHIFISVDEPSVELFDLLLQMFHLVPSPGGSFFVQNDMFRLNYG</sequence>
<dbReference type="InterPro" id="IPR045875">
    <property type="entry name" value="NTF2"/>
</dbReference>
<dbReference type="RefSeq" id="XP_048141237.1">
    <property type="nucleotide sequence ID" value="XM_048285280.1"/>
</dbReference>
<dbReference type="Proteomes" id="UP000827889">
    <property type="component" value="Chromosome 9"/>
</dbReference>
<dbReference type="InterPro" id="IPR032710">
    <property type="entry name" value="NTF2-like_dom_sf"/>
</dbReference>
<dbReference type="Pfam" id="PF02136">
    <property type="entry name" value="NTF2"/>
    <property type="match status" value="1"/>
</dbReference>
<reference evidence="3 4" key="1">
    <citation type="submission" date="2025-05" db="UniProtKB">
        <authorList>
            <consortium name="RefSeq"/>
        </authorList>
    </citation>
    <scope>IDENTIFICATION</scope>
    <source>
        <tissue evidence="3 4">Leaf</tissue>
    </source>
</reference>
<dbReference type="RefSeq" id="XP_048141236.1">
    <property type="nucleotide sequence ID" value="XM_048285279.1"/>
</dbReference>
<evidence type="ECO:0000313" key="2">
    <source>
        <dbReference type="Proteomes" id="UP000827889"/>
    </source>
</evidence>
<name>A0ABM3HXA2_9MYRT</name>
<accession>A0ABM3HXA2</accession>
<evidence type="ECO:0000313" key="4">
    <source>
        <dbReference type="RefSeq" id="XP_048141237.1"/>
    </source>
</evidence>
<evidence type="ECO:0000259" key="1">
    <source>
        <dbReference type="PROSITE" id="PS50177"/>
    </source>
</evidence>
<keyword evidence="2" id="KW-1185">Reference proteome</keyword>
<dbReference type="PROSITE" id="PS50177">
    <property type="entry name" value="NTF2_DOMAIN"/>
    <property type="match status" value="1"/>
</dbReference>
<dbReference type="GeneID" id="115742914"/>
<evidence type="ECO:0000313" key="3">
    <source>
        <dbReference type="RefSeq" id="XP_048141236.1"/>
    </source>
</evidence>
<protein>
    <submittedName>
        <fullName evidence="3">Nuclear transport factor 2B isoform X1</fullName>
    </submittedName>
    <submittedName>
        <fullName evidence="4">Nuclear transport factor 2B isoform X2</fullName>
    </submittedName>
</protein>
<dbReference type="CDD" id="cd00780">
    <property type="entry name" value="NTF2"/>
    <property type="match status" value="1"/>
</dbReference>
<dbReference type="InterPro" id="IPR018222">
    <property type="entry name" value="Nuclear_transport_factor_2_euk"/>
</dbReference>
<gene>
    <name evidence="3 4" type="primary">LOC115742914</name>
</gene>
<dbReference type="InterPro" id="IPR002075">
    <property type="entry name" value="NTF2_dom"/>
</dbReference>
<feature type="domain" description="NTF2" evidence="1">
    <location>
        <begin position="8"/>
        <end position="148"/>
    </location>
</feature>
<dbReference type="PANTHER" id="PTHR12612">
    <property type="entry name" value="NUCLEAR TRANSPORT FACTOR 2"/>
    <property type="match status" value="1"/>
</dbReference>